<sequence>MALTDRKLAFVEAIQQGKNQTDAAIQAGYSEHTAQVQGSRLMNDPDVMQALAGEIGDGEINIPETSDPLEFLQTVWNSNGLEVKDRIAAARAALPYKHQRLGETGKKQAKEENAKNATQGGGKFGTLGSQMRS</sequence>
<proteinExistence type="predicted"/>
<dbReference type="InterPro" id="IPR038713">
    <property type="entry name" value="Terminase_Gp1_N_sf"/>
</dbReference>
<feature type="compositionally biased region" description="Basic and acidic residues" evidence="1">
    <location>
        <begin position="101"/>
        <end position="114"/>
    </location>
</feature>
<feature type="region of interest" description="Disordered" evidence="1">
    <location>
        <begin position="101"/>
        <end position="133"/>
    </location>
</feature>
<organism evidence="2">
    <name type="scientific">uncultured Caudovirales phage</name>
    <dbReference type="NCBI Taxonomy" id="2100421"/>
    <lineage>
        <taxon>Viruses</taxon>
        <taxon>Duplodnaviria</taxon>
        <taxon>Heunggongvirae</taxon>
        <taxon>Uroviricota</taxon>
        <taxon>Caudoviricetes</taxon>
        <taxon>Peduoviridae</taxon>
        <taxon>Maltschvirus</taxon>
        <taxon>Maltschvirus maltsch</taxon>
    </lineage>
</organism>
<gene>
    <name evidence="2" type="ORF">2F2_45</name>
</gene>
<dbReference type="Pfam" id="PF03592">
    <property type="entry name" value="Terminase_2"/>
    <property type="match status" value="1"/>
</dbReference>
<evidence type="ECO:0008006" key="3">
    <source>
        <dbReference type="Google" id="ProtNLM"/>
    </source>
</evidence>
<name>A0A2H4J344_9CAUD</name>
<dbReference type="GO" id="GO:0051276">
    <property type="term" value="P:chromosome organization"/>
    <property type="evidence" value="ECO:0007669"/>
    <property type="project" value="InterPro"/>
</dbReference>
<evidence type="ECO:0000313" key="2">
    <source>
        <dbReference type="EMBL" id="ASN69565.1"/>
    </source>
</evidence>
<reference evidence="2" key="1">
    <citation type="submission" date="2017-06" db="EMBL/GenBank/DDBJ databases">
        <title>Novel phages from South African skin metaviromes.</title>
        <authorList>
            <person name="van Zyl L.J."/>
            <person name="Abrahams Y."/>
            <person name="Stander E.A."/>
            <person name="Kirby B.M."/>
            <person name="Clavaud C."/>
            <person name="Farcet C."/>
            <person name="Breton L."/>
            <person name="Trindade M.I."/>
        </authorList>
    </citation>
    <scope>NUCLEOTIDE SEQUENCE</scope>
</reference>
<evidence type="ECO:0000256" key="1">
    <source>
        <dbReference type="SAM" id="MobiDB-lite"/>
    </source>
</evidence>
<dbReference type="Gene3D" id="1.10.10.1400">
    <property type="entry name" value="Terminase, small subunit, N-terminal DNA-binding domain, HTH motif"/>
    <property type="match status" value="1"/>
</dbReference>
<protein>
    <recommendedName>
        <fullName evidence="3">Terminase small subunit</fullName>
    </recommendedName>
</protein>
<accession>A0A2H4J344</accession>
<dbReference type="EMBL" id="MF417892">
    <property type="protein sequence ID" value="ASN69565.1"/>
    <property type="molecule type" value="Genomic_DNA"/>
</dbReference>
<dbReference type="InterPro" id="IPR005335">
    <property type="entry name" value="Terminase_ssu"/>
</dbReference>